<dbReference type="Proteomes" id="UP001152795">
    <property type="component" value="Unassembled WGS sequence"/>
</dbReference>
<protein>
    <submittedName>
        <fullName evidence="2">Uncharacterized protein</fullName>
    </submittedName>
</protein>
<dbReference type="AlphaFoldDB" id="A0A6S7GD95"/>
<reference evidence="2" key="1">
    <citation type="submission" date="2020-04" db="EMBL/GenBank/DDBJ databases">
        <authorList>
            <person name="Alioto T."/>
            <person name="Alioto T."/>
            <person name="Gomez Garrido J."/>
        </authorList>
    </citation>
    <scope>NUCLEOTIDE SEQUENCE</scope>
    <source>
        <strain evidence="2">A484AB</strain>
    </source>
</reference>
<sequence>MLSINIFGWELSTIVIEGNSFYIVDDNLYALFGYVNIKTRVGYLKELCFSKAQKYPFILRESGQVQKSTEGVSKSSCKLMSGEKYILTPDMLSLMPLEKQDQGEAKLRSVVCTNSFVKELSQLITLVPPHNTESVSCASYSSHPQPTTPSLPPSTPPPSSLINAFNPSPRPSARKRKTNGDCQCRSLFKRRMIVSDNTSARSKRRRVLASKRLFMSLGEKRPPHINMGKVEFDVRTTKAGDESVHVVLNMSEAQGPQQPLEIAQRVTTTTPETTPALPQIASREDEIQVAVMDQKLNCVQNPVP</sequence>
<name>A0A6S7GD95_PARCT</name>
<accession>A0A6S7GD95</accession>
<gene>
    <name evidence="2" type="ORF">PACLA_8A082771</name>
</gene>
<comment type="caution">
    <text evidence="2">The sequence shown here is derived from an EMBL/GenBank/DDBJ whole genome shotgun (WGS) entry which is preliminary data.</text>
</comment>
<dbReference type="EMBL" id="CACRXK020001528">
    <property type="protein sequence ID" value="CAB3989655.1"/>
    <property type="molecule type" value="Genomic_DNA"/>
</dbReference>
<feature type="region of interest" description="Disordered" evidence="1">
    <location>
        <begin position="135"/>
        <end position="179"/>
    </location>
</feature>
<evidence type="ECO:0000313" key="3">
    <source>
        <dbReference type="Proteomes" id="UP001152795"/>
    </source>
</evidence>
<evidence type="ECO:0000313" key="2">
    <source>
        <dbReference type="EMBL" id="CAB3989655.1"/>
    </source>
</evidence>
<feature type="compositionally biased region" description="Pro residues" evidence="1">
    <location>
        <begin position="146"/>
        <end position="159"/>
    </location>
</feature>
<keyword evidence="3" id="KW-1185">Reference proteome</keyword>
<organism evidence="2 3">
    <name type="scientific">Paramuricea clavata</name>
    <name type="common">Red gorgonian</name>
    <name type="synonym">Violescent sea-whip</name>
    <dbReference type="NCBI Taxonomy" id="317549"/>
    <lineage>
        <taxon>Eukaryota</taxon>
        <taxon>Metazoa</taxon>
        <taxon>Cnidaria</taxon>
        <taxon>Anthozoa</taxon>
        <taxon>Octocorallia</taxon>
        <taxon>Malacalcyonacea</taxon>
        <taxon>Plexauridae</taxon>
        <taxon>Paramuricea</taxon>
    </lineage>
</organism>
<proteinExistence type="predicted"/>
<evidence type="ECO:0000256" key="1">
    <source>
        <dbReference type="SAM" id="MobiDB-lite"/>
    </source>
</evidence>